<dbReference type="SUPFAM" id="SSF81301">
    <property type="entry name" value="Nucleotidyltransferase"/>
    <property type="match status" value="1"/>
</dbReference>
<comment type="caution">
    <text evidence="3">The sequence shown here is derived from an EMBL/GenBank/DDBJ whole genome shotgun (WGS) entry which is preliminary data.</text>
</comment>
<keyword evidence="1" id="KW-0051">Antiviral defense</keyword>
<dbReference type="Pfam" id="PF18144">
    <property type="entry name" value="SMODS"/>
    <property type="match status" value="1"/>
</dbReference>
<protein>
    <submittedName>
        <fullName evidence="3">Nucleotidyltransferase</fullName>
    </submittedName>
</protein>
<dbReference type="AlphaFoldDB" id="A0A9E4NN04"/>
<name>A0A9E4NN04_9GAMM</name>
<reference evidence="3" key="1">
    <citation type="journal article" date="2021" name="Proc. Natl. Acad. Sci. U.S.A.">
        <title>Global biogeography of chemosynthetic symbionts reveals both localized and globally distributed symbiont groups. .</title>
        <authorList>
            <person name="Osvatic J.T."/>
            <person name="Wilkins L.G.E."/>
            <person name="Leibrecht L."/>
            <person name="Leray M."/>
            <person name="Zauner S."/>
            <person name="Polzin J."/>
            <person name="Camacho Y."/>
            <person name="Gros O."/>
            <person name="van Gils J.A."/>
            <person name="Eisen J.A."/>
            <person name="Petersen J.M."/>
            <person name="Yuen B."/>
        </authorList>
    </citation>
    <scope>NUCLEOTIDE SEQUENCE</scope>
    <source>
        <strain evidence="3">MAGclacostrist055</strain>
    </source>
</reference>
<proteinExistence type="predicted"/>
<dbReference type="InterPro" id="IPR043519">
    <property type="entry name" value="NT_sf"/>
</dbReference>
<dbReference type="Gene3D" id="3.30.460.10">
    <property type="entry name" value="Beta Polymerase, domain 2"/>
    <property type="match status" value="1"/>
</dbReference>
<accession>A0A9E4NN04</accession>
<dbReference type="Pfam" id="PF18134">
    <property type="entry name" value="AGS_C"/>
    <property type="match status" value="1"/>
</dbReference>
<gene>
    <name evidence="3" type="ORF">JAY77_19540</name>
</gene>
<dbReference type="GO" id="GO:0051607">
    <property type="term" value="P:defense response to virus"/>
    <property type="evidence" value="ECO:0007669"/>
    <property type="project" value="UniProtKB-KW"/>
</dbReference>
<dbReference type="Proteomes" id="UP000886674">
    <property type="component" value="Unassembled WGS sequence"/>
</dbReference>
<dbReference type="EMBL" id="JAEPCR010000120">
    <property type="protein sequence ID" value="MCG7980326.1"/>
    <property type="molecule type" value="Genomic_DNA"/>
</dbReference>
<dbReference type="InterPro" id="IPR040511">
    <property type="entry name" value="AGS_C"/>
</dbReference>
<evidence type="ECO:0000259" key="2">
    <source>
        <dbReference type="Pfam" id="PF18134"/>
    </source>
</evidence>
<dbReference type="GO" id="GO:0016779">
    <property type="term" value="F:nucleotidyltransferase activity"/>
    <property type="evidence" value="ECO:0007669"/>
    <property type="project" value="InterPro"/>
</dbReference>
<dbReference type="CDD" id="cd05400">
    <property type="entry name" value="NT_2-5OAS_ClassI-CCAase"/>
    <property type="match status" value="1"/>
</dbReference>
<evidence type="ECO:0000313" key="4">
    <source>
        <dbReference type="Proteomes" id="UP000886674"/>
    </source>
</evidence>
<evidence type="ECO:0000256" key="1">
    <source>
        <dbReference type="ARBA" id="ARBA00023118"/>
    </source>
</evidence>
<organism evidence="3 4">
    <name type="scientific">Candidatus Thiodiazotropha taylori</name>
    <dbReference type="NCBI Taxonomy" id="2792791"/>
    <lineage>
        <taxon>Bacteria</taxon>
        <taxon>Pseudomonadati</taxon>
        <taxon>Pseudomonadota</taxon>
        <taxon>Gammaproteobacteria</taxon>
        <taxon>Chromatiales</taxon>
        <taxon>Sedimenticolaceae</taxon>
        <taxon>Candidatus Thiodiazotropha</taxon>
    </lineage>
</organism>
<dbReference type="InterPro" id="IPR006116">
    <property type="entry name" value="NT_2-5OAS_ClassI-CCAase"/>
</dbReference>
<evidence type="ECO:0000313" key="3">
    <source>
        <dbReference type="EMBL" id="MCG7980326.1"/>
    </source>
</evidence>
<sequence length="454" mass="52493">MKHISKFNEFMKNTVNLNQSRIDTLTTRVDVIDRFLKNDELFNELYIETGLQGSYAHRTIIKPSPKSPEFDADLMLYINENEEWNPKDYIEELYKRFKANSNYKNIVGRRTRCVTLDYAGEFHMDVVPCIVRDSLWNGETYHVCNRNENVEELTDPKGYTEWFQDKNRQVGNNYLIKTVRLIKYLRDIKQTFSCKSILLTTLLANQVGGFGDLFEDYDDLPTTLKVVINNLNAYLQDSAVMPVVRNPVNDDENFNRHWDHDKYTNFRTQIKKYNDWINDAYDEADQAESIKKWQNIFGDDFDKAVANKSARIAESRAPQSSAFPIPAYVEPPPWKVLSGINNPKIRVTIHKDHDGSPAIAEMGTSVGQPVGRNLKVRMEYLGGVSPGFSLYWQIVNTGDEARAAGDLRGKIFYGGNVRWEDTRYRGVHWIECFIVDDKKKICAGRSGRYFVHVG</sequence>
<feature type="domain" description="Adenylyl/Guanylyl and SMODS C-terminal sensor" evidence="2">
    <location>
        <begin position="344"/>
        <end position="453"/>
    </location>
</feature>